<sequence>MFGWIEKLLKIPAAASSSKEAIQSEINKEPVRRFVQLFEAHGVARTQIPRFLKNHGVEISYEDINTDSSLLKRLDEEMLEKSCEIFGVRREWLDGVDDRIYPRVGFYKNLSEFTELMSQLQTQSDDIDLIAIKSPKNKLDKNSDSFNSPIALVIKIEIGWLGDTPIYRYIPCDDEWNWGYCKARFELKGLALFAWQFRNVVFGCHMPQNTINNIIHGVTFPGPEIEAAGHKGHFRLDYMIFTEDESCAADDPEEALKVREYLSDTGDIKNYESKYKPMFFS</sequence>
<dbReference type="RefSeq" id="WP_100277064.1">
    <property type="nucleotide sequence ID" value="NZ_CP018799.1"/>
</dbReference>
<evidence type="ECO:0000313" key="1">
    <source>
        <dbReference type="EMBL" id="ATX79135.1"/>
    </source>
</evidence>
<name>A0A2K8KW82_MARES</name>
<protein>
    <submittedName>
        <fullName evidence="1">Uncharacterized protein</fullName>
    </submittedName>
</protein>
<dbReference type="Proteomes" id="UP000231701">
    <property type="component" value="Chromosome"/>
</dbReference>
<accession>A0A2K8KW82</accession>
<gene>
    <name evidence="1" type="ORF">Ga0123461_0709</name>
</gene>
<reference evidence="1 2" key="1">
    <citation type="submission" date="2016-12" db="EMBL/GenBank/DDBJ databases">
        <title>Isolation and genomic insights into novel planktonic Zetaproteobacteria from stratified waters of the Chesapeake Bay.</title>
        <authorList>
            <person name="McAllister S.M."/>
            <person name="Kato S."/>
            <person name="Chan C.S."/>
            <person name="Chiu B.K."/>
            <person name="Field E.K."/>
        </authorList>
    </citation>
    <scope>NUCLEOTIDE SEQUENCE [LARGE SCALE GENOMIC DNA]</scope>
    <source>
        <strain evidence="1 2">CP-5</strain>
    </source>
</reference>
<dbReference type="KEGG" id="maes:Ga0123461_0709"/>
<evidence type="ECO:0000313" key="2">
    <source>
        <dbReference type="Proteomes" id="UP000231701"/>
    </source>
</evidence>
<proteinExistence type="predicted"/>
<dbReference type="EMBL" id="CP018799">
    <property type="protein sequence ID" value="ATX79135.1"/>
    <property type="molecule type" value="Genomic_DNA"/>
</dbReference>
<dbReference type="OrthoDB" id="7057732at2"/>
<dbReference type="AlphaFoldDB" id="A0A2K8KW82"/>
<organism evidence="1 2">
    <name type="scientific">Mariprofundus aestuarium</name>
    <dbReference type="NCBI Taxonomy" id="1921086"/>
    <lineage>
        <taxon>Bacteria</taxon>
        <taxon>Pseudomonadati</taxon>
        <taxon>Pseudomonadota</taxon>
        <taxon>Candidatius Mariprofundia</taxon>
        <taxon>Mariprofundales</taxon>
        <taxon>Mariprofundaceae</taxon>
        <taxon>Mariprofundus</taxon>
    </lineage>
</organism>
<keyword evidence="2" id="KW-1185">Reference proteome</keyword>